<protein>
    <recommendedName>
        <fullName evidence="5">SSD domain-containing protein</fullName>
    </recommendedName>
</protein>
<sequence>MQGWRRDSSEKRPTVLGVSCSDREIYLGLAASAAVAMYVTCNHADFRPAVASVSLLLAFAVVAGLVMGLPITSGTLARILELCVVTSGCILLAIRIFSQLRRLMLPNEPAGLPQYMSPRTRPASPRAAAARAPADSASLKALMTDLLREPTLRLSALGESRDTDSPRAPAWASGSASRSPR</sequence>
<feature type="region of interest" description="Disordered" evidence="1">
    <location>
        <begin position="114"/>
        <end position="135"/>
    </location>
</feature>
<feature type="transmembrane region" description="Helical" evidence="2">
    <location>
        <begin position="79"/>
        <end position="97"/>
    </location>
</feature>
<evidence type="ECO:0000256" key="2">
    <source>
        <dbReference type="SAM" id="Phobius"/>
    </source>
</evidence>
<proteinExistence type="predicted"/>
<accession>A0A0D3J0T6</accession>
<keyword evidence="4" id="KW-1185">Reference proteome</keyword>
<dbReference type="PaxDb" id="2903-EOD17121"/>
<keyword evidence="2" id="KW-0472">Membrane</keyword>
<dbReference type="KEGG" id="ehx:EMIHUDRAFT_244428"/>
<feature type="region of interest" description="Disordered" evidence="1">
    <location>
        <begin position="155"/>
        <end position="181"/>
    </location>
</feature>
<dbReference type="HOGENOM" id="CLU_1491717_0_0_1"/>
<keyword evidence="2" id="KW-1133">Transmembrane helix</keyword>
<dbReference type="GeneID" id="17263270"/>
<keyword evidence="2" id="KW-0812">Transmembrane</keyword>
<feature type="transmembrane region" description="Helical" evidence="2">
    <location>
        <begin position="53"/>
        <end position="73"/>
    </location>
</feature>
<dbReference type="Proteomes" id="UP000013827">
    <property type="component" value="Unassembled WGS sequence"/>
</dbReference>
<organism evidence="3 4">
    <name type="scientific">Emiliania huxleyi (strain CCMP1516)</name>
    <dbReference type="NCBI Taxonomy" id="280463"/>
    <lineage>
        <taxon>Eukaryota</taxon>
        <taxon>Haptista</taxon>
        <taxon>Haptophyta</taxon>
        <taxon>Prymnesiophyceae</taxon>
        <taxon>Isochrysidales</taxon>
        <taxon>Noelaerhabdaceae</taxon>
        <taxon>Emiliania</taxon>
    </lineage>
</organism>
<evidence type="ECO:0000256" key="1">
    <source>
        <dbReference type="SAM" id="MobiDB-lite"/>
    </source>
</evidence>
<evidence type="ECO:0000313" key="4">
    <source>
        <dbReference type="Proteomes" id="UP000013827"/>
    </source>
</evidence>
<dbReference type="AlphaFoldDB" id="A0A0D3J0T6"/>
<evidence type="ECO:0000313" key="3">
    <source>
        <dbReference type="EnsemblProtists" id="EOD17121"/>
    </source>
</evidence>
<name>A0A0D3J0T6_EMIH1</name>
<dbReference type="RefSeq" id="XP_005769550.1">
    <property type="nucleotide sequence ID" value="XM_005769493.1"/>
</dbReference>
<evidence type="ECO:0008006" key="5">
    <source>
        <dbReference type="Google" id="ProtNLM"/>
    </source>
</evidence>
<reference evidence="3" key="2">
    <citation type="submission" date="2024-10" db="UniProtKB">
        <authorList>
            <consortium name="EnsemblProtists"/>
        </authorList>
    </citation>
    <scope>IDENTIFICATION</scope>
</reference>
<reference evidence="4" key="1">
    <citation type="journal article" date="2013" name="Nature">
        <title>Pan genome of the phytoplankton Emiliania underpins its global distribution.</title>
        <authorList>
            <person name="Read B.A."/>
            <person name="Kegel J."/>
            <person name="Klute M.J."/>
            <person name="Kuo A."/>
            <person name="Lefebvre S.C."/>
            <person name="Maumus F."/>
            <person name="Mayer C."/>
            <person name="Miller J."/>
            <person name="Monier A."/>
            <person name="Salamov A."/>
            <person name="Young J."/>
            <person name="Aguilar M."/>
            <person name="Claverie J.M."/>
            <person name="Frickenhaus S."/>
            <person name="Gonzalez K."/>
            <person name="Herman E.K."/>
            <person name="Lin Y.C."/>
            <person name="Napier J."/>
            <person name="Ogata H."/>
            <person name="Sarno A.F."/>
            <person name="Shmutz J."/>
            <person name="Schroeder D."/>
            <person name="de Vargas C."/>
            <person name="Verret F."/>
            <person name="von Dassow P."/>
            <person name="Valentin K."/>
            <person name="Van de Peer Y."/>
            <person name="Wheeler G."/>
            <person name="Dacks J.B."/>
            <person name="Delwiche C.F."/>
            <person name="Dyhrman S.T."/>
            <person name="Glockner G."/>
            <person name="John U."/>
            <person name="Richards T."/>
            <person name="Worden A.Z."/>
            <person name="Zhang X."/>
            <person name="Grigoriev I.V."/>
            <person name="Allen A.E."/>
            <person name="Bidle K."/>
            <person name="Borodovsky M."/>
            <person name="Bowler C."/>
            <person name="Brownlee C."/>
            <person name="Cock J.M."/>
            <person name="Elias M."/>
            <person name="Gladyshev V.N."/>
            <person name="Groth M."/>
            <person name="Guda C."/>
            <person name="Hadaegh A."/>
            <person name="Iglesias-Rodriguez M.D."/>
            <person name="Jenkins J."/>
            <person name="Jones B.M."/>
            <person name="Lawson T."/>
            <person name="Leese F."/>
            <person name="Lindquist E."/>
            <person name="Lobanov A."/>
            <person name="Lomsadze A."/>
            <person name="Malik S.B."/>
            <person name="Marsh M.E."/>
            <person name="Mackinder L."/>
            <person name="Mock T."/>
            <person name="Mueller-Roeber B."/>
            <person name="Pagarete A."/>
            <person name="Parker M."/>
            <person name="Probert I."/>
            <person name="Quesneville H."/>
            <person name="Raines C."/>
            <person name="Rensing S.A."/>
            <person name="Riano-Pachon D.M."/>
            <person name="Richier S."/>
            <person name="Rokitta S."/>
            <person name="Shiraiwa Y."/>
            <person name="Soanes D.M."/>
            <person name="van der Giezen M."/>
            <person name="Wahlund T.M."/>
            <person name="Williams B."/>
            <person name="Wilson W."/>
            <person name="Wolfe G."/>
            <person name="Wurch L.L."/>
        </authorList>
    </citation>
    <scope>NUCLEOTIDE SEQUENCE</scope>
</reference>
<feature type="compositionally biased region" description="Low complexity" evidence="1">
    <location>
        <begin position="117"/>
        <end position="135"/>
    </location>
</feature>
<dbReference type="EnsemblProtists" id="EOD17121">
    <property type="protein sequence ID" value="EOD17121"/>
    <property type="gene ID" value="EMIHUDRAFT_244428"/>
</dbReference>